<dbReference type="AlphaFoldDB" id="A0A6J5WTU3"/>
<proteinExistence type="predicted"/>
<dbReference type="Proteomes" id="UP000507245">
    <property type="component" value="Unassembled WGS sequence"/>
</dbReference>
<reference evidence="3" key="1">
    <citation type="journal article" date="2020" name="Genome Biol.">
        <title>Gamete binning: chromosome-level and haplotype-resolved genome assembly enabled by high-throughput single-cell sequencing of gamete genomes.</title>
        <authorList>
            <person name="Campoy J.A."/>
            <person name="Sun H."/>
            <person name="Goel M."/>
            <person name="Jiao W.-B."/>
            <person name="Folz-Donahue K."/>
            <person name="Wang N."/>
            <person name="Rubio M."/>
            <person name="Liu C."/>
            <person name="Kukat C."/>
            <person name="Ruiz D."/>
            <person name="Huettel B."/>
            <person name="Schneeberger K."/>
        </authorList>
    </citation>
    <scope>NUCLEOTIDE SEQUENCE [LARGE SCALE GENOMIC DNA]</scope>
    <source>
        <strain evidence="3">cv. Rojo Pasion</strain>
    </source>
</reference>
<name>A0A6J5WTU3_PRUAR</name>
<evidence type="ECO:0000313" key="2">
    <source>
        <dbReference type="EMBL" id="CAB4303122.1"/>
    </source>
</evidence>
<organism evidence="2 3">
    <name type="scientific">Prunus armeniaca</name>
    <name type="common">Apricot</name>
    <name type="synonym">Armeniaca vulgaris</name>
    <dbReference type="NCBI Taxonomy" id="36596"/>
    <lineage>
        <taxon>Eukaryota</taxon>
        <taxon>Viridiplantae</taxon>
        <taxon>Streptophyta</taxon>
        <taxon>Embryophyta</taxon>
        <taxon>Tracheophyta</taxon>
        <taxon>Spermatophyta</taxon>
        <taxon>Magnoliopsida</taxon>
        <taxon>eudicotyledons</taxon>
        <taxon>Gunneridae</taxon>
        <taxon>Pentapetalae</taxon>
        <taxon>rosids</taxon>
        <taxon>fabids</taxon>
        <taxon>Rosales</taxon>
        <taxon>Rosaceae</taxon>
        <taxon>Amygdaloideae</taxon>
        <taxon>Amygdaleae</taxon>
        <taxon>Prunus</taxon>
    </lineage>
</organism>
<evidence type="ECO:0000313" key="3">
    <source>
        <dbReference type="Proteomes" id="UP000507245"/>
    </source>
</evidence>
<accession>A0A6J5WTU3</accession>
<feature type="region of interest" description="Disordered" evidence="1">
    <location>
        <begin position="101"/>
        <end position="140"/>
    </location>
</feature>
<sequence length="140" mass="15339">MRASDGREAFLEVVPERFGGGATDCIRENRLRDGSMEPNFAGTISGNPCRISGIRFKGRKKLGWALVRTIKKAIEVSILQNGSEEGFPEKIVISVEFDRDESGDVVGGNGRSRKRRERGRGGRRGEEEEGGGRESEEAIG</sequence>
<evidence type="ECO:0000256" key="1">
    <source>
        <dbReference type="SAM" id="MobiDB-lite"/>
    </source>
</evidence>
<dbReference type="EMBL" id="CAEKKB010000003">
    <property type="protein sequence ID" value="CAB4303122.1"/>
    <property type="molecule type" value="Genomic_DNA"/>
</dbReference>
<keyword evidence="3" id="KW-1185">Reference proteome</keyword>
<feature type="compositionally biased region" description="Basic and acidic residues" evidence="1">
    <location>
        <begin position="119"/>
        <end position="140"/>
    </location>
</feature>
<gene>
    <name evidence="2" type="ORF">ORAREDHAP_LOCUS19127</name>
</gene>
<protein>
    <submittedName>
        <fullName evidence="2">Uncharacterized protein</fullName>
    </submittedName>
</protein>